<accession>A0ABS6PYP5</accession>
<protein>
    <submittedName>
        <fullName evidence="3">Rod shape-determining protein MreC</fullName>
    </submittedName>
</protein>
<feature type="domain" description="Rod shape-determining protein MreC beta-barrel core" evidence="2">
    <location>
        <begin position="124"/>
        <end position="269"/>
    </location>
</feature>
<keyword evidence="4" id="KW-1185">Reference proteome</keyword>
<dbReference type="Proteomes" id="UP000886900">
    <property type="component" value="Unassembled WGS sequence"/>
</dbReference>
<proteinExistence type="predicted"/>
<dbReference type="EMBL" id="JAHSTV010000009">
    <property type="protein sequence ID" value="MBV4465595.1"/>
    <property type="molecule type" value="Genomic_DNA"/>
</dbReference>
<dbReference type="NCBIfam" id="TIGR00219">
    <property type="entry name" value="mreC"/>
    <property type="match status" value="1"/>
</dbReference>
<reference evidence="3" key="1">
    <citation type="submission" date="2021-06" db="EMBL/GenBank/DDBJ databases">
        <title>Updating the genus Pseudomonas: Description of 43 new species and partition of the Pseudomonas putida group.</title>
        <authorList>
            <person name="Girard L."/>
            <person name="Lood C."/>
            <person name="Vandamme P."/>
            <person name="Rokni-Zadeh H."/>
            <person name="Van Noort V."/>
            <person name="Hofte M."/>
            <person name="Lavigne R."/>
            <person name="De Mot R."/>
        </authorList>
    </citation>
    <scope>NUCLEOTIDE SEQUENCE</scope>
    <source>
        <strain evidence="3">SWRI79</strain>
    </source>
</reference>
<evidence type="ECO:0000256" key="1">
    <source>
        <dbReference type="SAM" id="MobiDB-lite"/>
    </source>
</evidence>
<comment type="caution">
    <text evidence="3">The sequence shown here is derived from an EMBL/GenBank/DDBJ whole genome shotgun (WGS) entry which is preliminary data.</text>
</comment>
<evidence type="ECO:0000259" key="2">
    <source>
        <dbReference type="Pfam" id="PF04085"/>
    </source>
</evidence>
<dbReference type="RefSeq" id="WP_217857719.1">
    <property type="nucleotide sequence ID" value="NZ_JAHSTV010000009.1"/>
</dbReference>
<feature type="region of interest" description="Disordered" evidence="1">
    <location>
        <begin position="279"/>
        <end position="298"/>
    </location>
</feature>
<gene>
    <name evidence="3" type="primary">mreC</name>
    <name evidence="3" type="ORF">KVG95_19900</name>
</gene>
<dbReference type="PANTHER" id="PTHR34138:SF1">
    <property type="entry name" value="CELL SHAPE-DETERMINING PROTEIN MREC"/>
    <property type="match status" value="1"/>
</dbReference>
<sequence>MKPLFTKGPSLGVRLLVLAVLSVALMVVDARFTLLKPVRSQMSLVLMQSYWITDLPQRLWQGVASQFGSRTELVAENEKLKTENLLLQGRMQKLAALTEQNVRLRELLNSSALVNEKVEVAELIGMDPNPFTHRIIINKGERDGVVLGQPVLDARGLMGQVVELMPYTSRVLLLTDTTHSIPVQVNRNGLRAIASGTGNPERLELRHVADTADIKEGDLLVSSGLGQRFPAGYPVATVKEVIHDSGQPFAIVRAVPTAALNRSRYLLLVFSDGRTAEERANEAAQAQEALDQHGGGPIIPATVPKPAVSVIPATVAAPAVPAAAPAVAPAVATPAKPAAAHAASKPPATAPAAAKPPTAQPAAVKPAAKPPVSAPATTGGRE</sequence>
<dbReference type="PANTHER" id="PTHR34138">
    <property type="entry name" value="CELL SHAPE-DETERMINING PROTEIN MREC"/>
    <property type="match status" value="1"/>
</dbReference>
<feature type="region of interest" description="Disordered" evidence="1">
    <location>
        <begin position="334"/>
        <end position="382"/>
    </location>
</feature>
<evidence type="ECO:0000313" key="3">
    <source>
        <dbReference type="EMBL" id="MBV4465595.1"/>
    </source>
</evidence>
<organism evidence="3 4">
    <name type="scientific">Pseudomonas farris</name>
    <dbReference type="NCBI Taxonomy" id="2841207"/>
    <lineage>
        <taxon>Bacteria</taxon>
        <taxon>Pseudomonadati</taxon>
        <taxon>Pseudomonadota</taxon>
        <taxon>Gammaproteobacteria</taxon>
        <taxon>Pseudomonadales</taxon>
        <taxon>Pseudomonadaceae</taxon>
        <taxon>Pseudomonas</taxon>
    </lineage>
</organism>
<feature type="compositionally biased region" description="Low complexity" evidence="1">
    <location>
        <begin position="334"/>
        <end position="367"/>
    </location>
</feature>
<name>A0ABS6PYP5_9PSED</name>
<dbReference type="InterPro" id="IPR055342">
    <property type="entry name" value="MreC_beta-barrel_core"/>
</dbReference>
<dbReference type="InterPro" id="IPR007221">
    <property type="entry name" value="MreC"/>
</dbReference>
<evidence type="ECO:0000313" key="4">
    <source>
        <dbReference type="Proteomes" id="UP000886900"/>
    </source>
</evidence>
<dbReference type="Pfam" id="PF04085">
    <property type="entry name" value="MreC"/>
    <property type="match status" value="1"/>
</dbReference>